<proteinExistence type="predicted"/>
<dbReference type="Proteomes" id="UP000761264">
    <property type="component" value="Unassembled WGS sequence"/>
</dbReference>
<gene>
    <name evidence="1" type="ORF">HBA54_04105</name>
</gene>
<protein>
    <recommendedName>
        <fullName evidence="3">Calcineurin-like phosphoesterase</fullName>
    </recommendedName>
</protein>
<dbReference type="RefSeq" id="WP_167221619.1">
    <property type="nucleotide sequence ID" value="NZ_JAAQPH010000002.1"/>
</dbReference>
<keyword evidence="2" id="KW-1185">Reference proteome</keyword>
<evidence type="ECO:0000313" key="1">
    <source>
        <dbReference type="EMBL" id="NIA67765.1"/>
    </source>
</evidence>
<sequence length="336" mass="37587">MATPGLDVANVTAAVRKCSGVDAARRHFPGTTRRGFRKFCADHGISYKATLGIAAEAVSVTPPPIIQPPKITYRISQQRPDGQAKTRLALIGDAHDSPHIPDKSRFRWFGQYAAEHCVDIVQSVGDLFSLDSLCSYERNDTQRGKSKPNFKEDMASGKKALGYLEEGLGNHKPEKHVTLGNHEDRIFSFSDRTPEIYGMLDENLHTILTDYGWGYSPFGRIHYIGGVGITHVPRNVMGKPYGGMYSQNTIARDCVTDLIYGHTHKMLFQPFWKLDGNKIWVMNAGCALPNGHVEDYAKHSLGDGNWDYGIWDVTIQHGHIQKAHHIPMLELEERYG</sequence>
<dbReference type="SUPFAM" id="SSF56300">
    <property type="entry name" value="Metallo-dependent phosphatases"/>
    <property type="match status" value="1"/>
</dbReference>
<organism evidence="1 2">
    <name type="scientific">Pelagibius litoralis</name>
    <dbReference type="NCBI Taxonomy" id="374515"/>
    <lineage>
        <taxon>Bacteria</taxon>
        <taxon>Pseudomonadati</taxon>
        <taxon>Pseudomonadota</taxon>
        <taxon>Alphaproteobacteria</taxon>
        <taxon>Rhodospirillales</taxon>
        <taxon>Rhodovibrionaceae</taxon>
        <taxon>Pelagibius</taxon>
    </lineage>
</organism>
<evidence type="ECO:0000313" key="2">
    <source>
        <dbReference type="Proteomes" id="UP000761264"/>
    </source>
</evidence>
<accession>A0A967C3E5</accession>
<dbReference type="AlphaFoldDB" id="A0A967C3E5"/>
<comment type="caution">
    <text evidence="1">The sequence shown here is derived from an EMBL/GenBank/DDBJ whole genome shotgun (WGS) entry which is preliminary data.</text>
</comment>
<name>A0A967C3E5_9PROT</name>
<dbReference type="InterPro" id="IPR029052">
    <property type="entry name" value="Metallo-depent_PP-like"/>
</dbReference>
<dbReference type="EMBL" id="JAAQPH010000002">
    <property type="protein sequence ID" value="NIA67765.1"/>
    <property type="molecule type" value="Genomic_DNA"/>
</dbReference>
<evidence type="ECO:0008006" key="3">
    <source>
        <dbReference type="Google" id="ProtNLM"/>
    </source>
</evidence>
<reference evidence="1" key="1">
    <citation type="submission" date="2020-03" db="EMBL/GenBank/DDBJ databases">
        <title>Genome of Pelagibius litoralis DSM 21314T.</title>
        <authorList>
            <person name="Wang G."/>
        </authorList>
    </citation>
    <scope>NUCLEOTIDE SEQUENCE</scope>
    <source>
        <strain evidence="1">DSM 21314</strain>
    </source>
</reference>